<evidence type="ECO:0000313" key="15">
    <source>
        <dbReference type="EMBL" id="MDI9242376.1"/>
    </source>
</evidence>
<dbReference type="Pfam" id="PF22458">
    <property type="entry name" value="RsmF-B_ferredox"/>
    <property type="match status" value="1"/>
</dbReference>
<dbReference type="NCBIfam" id="TIGR00563">
    <property type="entry name" value="rsmB"/>
    <property type="match status" value="1"/>
</dbReference>
<keyword evidence="9 13" id="KW-0694">RNA-binding</keyword>
<feature type="binding site" evidence="13">
    <location>
        <position position="313"/>
    </location>
    <ligand>
        <name>S-adenosyl-L-methionine</name>
        <dbReference type="ChEBI" id="CHEBI:59789"/>
    </ligand>
</feature>
<name>A0AAP4BCT5_9FIRM</name>
<dbReference type="AlphaFoldDB" id="A0AAP4BCT5"/>
<organism evidence="15 16">
    <name type="scientific">Fusibacillus kribbianus</name>
    <dbReference type="NCBI Taxonomy" id="3044208"/>
    <lineage>
        <taxon>Bacteria</taxon>
        <taxon>Bacillati</taxon>
        <taxon>Bacillota</taxon>
        <taxon>Clostridia</taxon>
        <taxon>Lachnospirales</taxon>
        <taxon>Lachnospiraceae</taxon>
        <taxon>Fusibacillus</taxon>
    </lineage>
</organism>
<comment type="function">
    <text evidence="1">Specifically methylates the cytosine at position 967 (m5C967) of 16S rRNA.</text>
</comment>
<dbReference type="InterPro" id="IPR029063">
    <property type="entry name" value="SAM-dependent_MTases_sf"/>
</dbReference>
<dbReference type="InterPro" id="IPR006027">
    <property type="entry name" value="NusB_RsmB_TIM44"/>
</dbReference>
<feature type="binding site" evidence="13">
    <location>
        <begin position="262"/>
        <end position="268"/>
    </location>
    <ligand>
        <name>S-adenosyl-L-methionine</name>
        <dbReference type="ChEBI" id="CHEBI:59789"/>
    </ligand>
</feature>
<evidence type="ECO:0000256" key="13">
    <source>
        <dbReference type="PROSITE-ProRule" id="PRU01023"/>
    </source>
</evidence>
<dbReference type="InterPro" id="IPR049560">
    <property type="entry name" value="MeTrfase_RsmB-F_NOP2_cat"/>
</dbReference>
<dbReference type="Pfam" id="PF01189">
    <property type="entry name" value="Methyltr_RsmB-F"/>
    <property type="match status" value="1"/>
</dbReference>
<feature type="domain" description="SAM-dependent MTase RsmB/NOP-type" evidence="14">
    <location>
        <begin position="172"/>
        <end position="447"/>
    </location>
</feature>
<dbReference type="NCBIfam" id="NF011494">
    <property type="entry name" value="PRK14902.1"/>
    <property type="match status" value="1"/>
</dbReference>
<protein>
    <recommendedName>
        <fullName evidence="3">16S rRNA (cytosine(967)-C(5))-methyltransferase</fullName>
        <ecNumber evidence="3">2.1.1.176</ecNumber>
    </recommendedName>
    <alternativeName>
        <fullName evidence="10">16S rRNA m5C967 methyltransferase</fullName>
    </alternativeName>
    <alternativeName>
        <fullName evidence="11">rRNA (cytosine-C(5)-)-methyltransferase RsmB</fullName>
    </alternativeName>
</protein>
<dbReference type="InterPro" id="IPR054728">
    <property type="entry name" value="RsmB-like_ferredoxin"/>
</dbReference>
<keyword evidence="5" id="KW-0698">rRNA processing</keyword>
<evidence type="ECO:0000256" key="10">
    <source>
        <dbReference type="ARBA" id="ARBA00030399"/>
    </source>
</evidence>
<dbReference type="PANTHER" id="PTHR22807">
    <property type="entry name" value="NOP2 YEAST -RELATED NOL1/NOP2/FMU SUN DOMAIN-CONTAINING"/>
    <property type="match status" value="1"/>
</dbReference>
<evidence type="ECO:0000256" key="11">
    <source>
        <dbReference type="ARBA" id="ARBA00031088"/>
    </source>
</evidence>
<dbReference type="PANTHER" id="PTHR22807:SF53">
    <property type="entry name" value="RIBOSOMAL RNA SMALL SUBUNIT METHYLTRANSFERASE B-RELATED"/>
    <property type="match status" value="1"/>
</dbReference>
<evidence type="ECO:0000256" key="3">
    <source>
        <dbReference type="ARBA" id="ARBA00012140"/>
    </source>
</evidence>
<dbReference type="EC" id="2.1.1.176" evidence="3"/>
<keyword evidence="7 13" id="KW-0808">Transferase</keyword>
<dbReference type="GO" id="GO:0003723">
    <property type="term" value="F:RNA binding"/>
    <property type="evidence" value="ECO:0007669"/>
    <property type="project" value="UniProtKB-UniRule"/>
</dbReference>
<evidence type="ECO:0000313" key="16">
    <source>
        <dbReference type="Proteomes" id="UP001300383"/>
    </source>
</evidence>
<evidence type="ECO:0000256" key="12">
    <source>
        <dbReference type="ARBA" id="ARBA00047283"/>
    </source>
</evidence>
<dbReference type="RefSeq" id="WP_283230824.1">
    <property type="nucleotide sequence ID" value="NZ_JASGBQ010000011.1"/>
</dbReference>
<keyword evidence="16" id="KW-1185">Reference proteome</keyword>
<dbReference type="GO" id="GO:0008649">
    <property type="term" value="F:rRNA methyltransferase activity"/>
    <property type="evidence" value="ECO:0007669"/>
    <property type="project" value="InterPro"/>
</dbReference>
<evidence type="ECO:0000259" key="14">
    <source>
        <dbReference type="PROSITE" id="PS51686"/>
    </source>
</evidence>
<evidence type="ECO:0000256" key="4">
    <source>
        <dbReference type="ARBA" id="ARBA00022490"/>
    </source>
</evidence>
<comment type="catalytic activity">
    <reaction evidence="12">
        <text>cytidine(967) in 16S rRNA + S-adenosyl-L-methionine = 5-methylcytidine(967) in 16S rRNA + S-adenosyl-L-homocysteine + H(+)</text>
        <dbReference type="Rhea" id="RHEA:42748"/>
        <dbReference type="Rhea" id="RHEA-COMP:10219"/>
        <dbReference type="Rhea" id="RHEA-COMP:10220"/>
        <dbReference type="ChEBI" id="CHEBI:15378"/>
        <dbReference type="ChEBI" id="CHEBI:57856"/>
        <dbReference type="ChEBI" id="CHEBI:59789"/>
        <dbReference type="ChEBI" id="CHEBI:74483"/>
        <dbReference type="ChEBI" id="CHEBI:82748"/>
        <dbReference type="EC" id="2.1.1.176"/>
    </reaction>
</comment>
<evidence type="ECO:0000256" key="2">
    <source>
        <dbReference type="ARBA" id="ARBA00004496"/>
    </source>
</evidence>
<feature type="binding site" evidence="13">
    <location>
        <position position="331"/>
    </location>
    <ligand>
        <name>S-adenosyl-L-methionine</name>
        <dbReference type="ChEBI" id="CHEBI:59789"/>
    </ligand>
</feature>
<sequence length="450" mass="50812">MTDVRETALVCLMRILEKGEYSHVVLKEVLEAHEELEKRDRAFLTRLVEGTIEHLYELDYIIDTFSKTKTAKQKPVIREILRMGVYQIRYMDSVPDRAAVNESVRLTVKRGYGFFKGFVNGVLRAVSGNPDGISWPKREDGFAQWARVKYSMPVWITEKLLSEYGEERTEGLLVCGLSERPLTVRCNESRASLEETEESLRSQNIGFQRVEDVPGALLLENYDNPAGIRAFEEGHLQVQDVSSMLVGLAAQIKPGDCVLDVCAAPGGKSLHAADLLAGTGHVEARDLTPEKVALIRENIRRSRLTNISAKVWDALNEDPEKIKSADVVLADLPCSGMGIIGRKSDIKYRLTEASEEELCALQRKILQVVWKYVKPGGRLVFSTCTVFPGENRDNARWFLEHYPFEQVDLKKVLPKRFFAEGEEYYDLQLLPGEKGTDGFFIAAFTRKSDT</sequence>
<evidence type="ECO:0000256" key="5">
    <source>
        <dbReference type="ARBA" id="ARBA00022552"/>
    </source>
</evidence>
<dbReference type="GO" id="GO:0006355">
    <property type="term" value="P:regulation of DNA-templated transcription"/>
    <property type="evidence" value="ECO:0007669"/>
    <property type="project" value="InterPro"/>
</dbReference>
<evidence type="ECO:0000256" key="8">
    <source>
        <dbReference type="ARBA" id="ARBA00022691"/>
    </source>
</evidence>
<accession>A0AAP4BCT5</accession>
<dbReference type="SUPFAM" id="SSF48013">
    <property type="entry name" value="NusB-like"/>
    <property type="match status" value="1"/>
</dbReference>
<feature type="active site" description="Nucleophile" evidence="13">
    <location>
        <position position="384"/>
    </location>
</feature>
<keyword evidence="6 13" id="KW-0489">Methyltransferase</keyword>
<dbReference type="Pfam" id="PF01029">
    <property type="entry name" value="NusB"/>
    <property type="match status" value="1"/>
</dbReference>
<evidence type="ECO:0000256" key="9">
    <source>
        <dbReference type="ARBA" id="ARBA00022884"/>
    </source>
</evidence>
<comment type="subcellular location">
    <subcellularLocation>
        <location evidence="2">Cytoplasm</location>
    </subcellularLocation>
</comment>
<dbReference type="Gene3D" id="1.10.940.10">
    <property type="entry name" value="NusB-like"/>
    <property type="match status" value="1"/>
</dbReference>
<dbReference type="InterPro" id="IPR035926">
    <property type="entry name" value="NusB-like_sf"/>
</dbReference>
<comment type="caution">
    <text evidence="15">The sequence shown here is derived from an EMBL/GenBank/DDBJ whole genome shotgun (WGS) entry which is preliminary data.</text>
</comment>
<evidence type="ECO:0000256" key="7">
    <source>
        <dbReference type="ARBA" id="ARBA00022679"/>
    </source>
</evidence>
<dbReference type="InterPro" id="IPR001678">
    <property type="entry name" value="MeTrfase_RsmB-F_NOP2_dom"/>
</dbReference>
<evidence type="ECO:0000256" key="6">
    <source>
        <dbReference type="ARBA" id="ARBA00022603"/>
    </source>
</evidence>
<dbReference type="GO" id="GO:0005737">
    <property type="term" value="C:cytoplasm"/>
    <property type="evidence" value="ECO:0007669"/>
    <property type="project" value="UniProtKB-SubCell"/>
</dbReference>
<feature type="binding site" evidence="13">
    <location>
        <position position="286"/>
    </location>
    <ligand>
        <name>S-adenosyl-L-methionine</name>
        <dbReference type="ChEBI" id="CHEBI:59789"/>
    </ligand>
</feature>
<dbReference type="InterPro" id="IPR023267">
    <property type="entry name" value="RCMT"/>
</dbReference>
<dbReference type="EMBL" id="JASGBQ010000011">
    <property type="protein sequence ID" value="MDI9242376.1"/>
    <property type="molecule type" value="Genomic_DNA"/>
</dbReference>
<dbReference type="CDD" id="cd02440">
    <property type="entry name" value="AdoMet_MTases"/>
    <property type="match status" value="1"/>
</dbReference>
<keyword evidence="8 13" id="KW-0949">S-adenosyl-L-methionine</keyword>
<evidence type="ECO:0000256" key="1">
    <source>
        <dbReference type="ARBA" id="ARBA00002724"/>
    </source>
</evidence>
<dbReference type="PRINTS" id="PR02008">
    <property type="entry name" value="RCMTFAMILY"/>
</dbReference>
<proteinExistence type="inferred from homology"/>
<comment type="similarity">
    <text evidence="13">Belongs to the class I-like SAM-binding methyltransferase superfamily. RsmB/NOP family.</text>
</comment>
<dbReference type="Proteomes" id="UP001300383">
    <property type="component" value="Unassembled WGS sequence"/>
</dbReference>
<dbReference type="SUPFAM" id="SSF53335">
    <property type="entry name" value="S-adenosyl-L-methionine-dependent methyltransferases"/>
    <property type="match status" value="1"/>
</dbReference>
<reference evidence="15 16" key="1">
    <citation type="submission" date="2023-05" db="EMBL/GenBank/DDBJ databases">
        <title>[ruminococcus] sp. nov., isolated from a pig farm feces dump.</title>
        <authorList>
            <person name="Chang Y.-H."/>
        </authorList>
    </citation>
    <scope>NUCLEOTIDE SEQUENCE [LARGE SCALE GENOMIC DNA]</scope>
    <source>
        <strain evidence="15 16">YH-rum2234</strain>
    </source>
</reference>
<dbReference type="Gene3D" id="3.40.50.150">
    <property type="entry name" value="Vaccinia Virus protein VP39"/>
    <property type="match status" value="1"/>
</dbReference>
<gene>
    <name evidence="15" type="primary">rsmB</name>
    <name evidence="15" type="ORF">QJ036_07810</name>
</gene>
<keyword evidence="4" id="KW-0963">Cytoplasm</keyword>
<dbReference type="InterPro" id="IPR004573">
    <property type="entry name" value="rRNA_ssu_MeTfrase_B"/>
</dbReference>
<dbReference type="PROSITE" id="PS51686">
    <property type="entry name" value="SAM_MT_RSMB_NOP"/>
    <property type="match status" value="1"/>
</dbReference>